<gene>
    <name evidence="4" type="primary">LOC103696867</name>
</gene>
<dbReference type="AlphaFoldDB" id="A0A8B7BHI2"/>
<organism evidence="3 4">
    <name type="scientific">Phoenix dactylifera</name>
    <name type="common">Date palm</name>
    <dbReference type="NCBI Taxonomy" id="42345"/>
    <lineage>
        <taxon>Eukaryota</taxon>
        <taxon>Viridiplantae</taxon>
        <taxon>Streptophyta</taxon>
        <taxon>Embryophyta</taxon>
        <taxon>Tracheophyta</taxon>
        <taxon>Spermatophyta</taxon>
        <taxon>Magnoliopsida</taxon>
        <taxon>Liliopsida</taxon>
        <taxon>Arecaceae</taxon>
        <taxon>Coryphoideae</taxon>
        <taxon>Phoeniceae</taxon>
        <taxon>Phoenix</taxon>
    </lineage>
</organism>
<sequence length="197" mass="20748">MAENCSTWASWISDAFARESEELTRALQISLSDDSPAPNLPSSSSPETLSAAASSSLLRHLAAADIDSGSTRRRNPIPCSPCSKVSKRKSRASSKRTSTTYINADPANFRQMVQQVTGIQLGDAGLPVEPVLKPEPQSCLPTLDTSAFLLDRAGLVGHAAHAAAAHGLSFGPAAVEAPAFDFDPLASFPTLESWSVI</sequence>
<feature type="region of interest" description="Disordered" evidence="1">
    <location>
        <begin position="65"/>
        <end position="100"/>
    </location>
</feature>
<reference evidence="4" key="1">
    <citation type="submission" date="2025-08" db="UniProtKB">
        <authorList>
            <consortium name="RefSeq"/>
        </authorList>
    </citation>
    <scope>IDENTIFICATION</scope>
    <source>
        <tissue evidence="4">Young leaves</tissue>
    </source>
</reference>
<evidence type="ECO:0000313" key="4">
    <source>
        <dbReference type="RefSeq" id="XP_008776813.2"/>
    </source>
</evidence>
<dbReference type="PANTHER" id="PTHR33179">
    <property type="entry name" value="VQ MOTIF-CONTAINING PROTEIN"/>
    <property type="match status" value="1"/>
</dbReference>
<keyword evidence="3" id="KW-1185">Reference proteome</keyword>
<feature type="region of interest" description="Disordered" evidence="1">
    <location>
        <begin position="28"/>
        <end position="52"/>
    </location>
</feature>
<dbReference type="PANTHER" id="PTHR33179:SF9">
    <property type="entry name" value="OS01G0278000 PROTEIN"/>
    <property type="match status" value="1"/>
</dbReference>
<evidence type="ECO:0000259" key="2">
    <source>
        <dbReference type="Pfam" id="PF05678"/>
    </source>
</evidence>
<dbReference type="RefSeq" id="XP_008776813.2">
    <property type="nucleotide sequence ID" value="XM_008778591.4"/>
</dbReference>
<protein>
    <submittedName>
        <fullName evidence="4">Calmodulin-binding protein 25-like</fullName>
    </submittedName>
</protein>
<dbReference type="GO" id="GO:0005634">
    <property type="term" value="C:nucleus"/>
    <property type="evidence" value="ECO:0007669"/>
    <property type="project" value="TreeGrafter"/>
</dbReference>
<feature type="compositionally biased region" description="Low complexity" evidence="1">
    <location>
        <begin position="30"/>
        <end position="52"/>
    </location>
</feature>
<dbReference type="GO" id="GO:0005516">
    <property type="term" value="F:calmodulin binding"/>
    <property type="evidence" value="ECO:0007669"/>
    <property type="project" value="TreeGrafter"/>
</dbReference>
<dbReference type="KEGG" id="pda:103696867"/>
<feature type="compositionally biased region" description="Basic residues" evidence="1">
    <location>
        <begin position="85"/>
        <end position="94"/>
    </location>
</feature>
<dbReference type="InterPro" id="IPR008889">
    <property type="entry name" value="VQ"/>
</dbReference>
<proteinExistence type="predicted"/>
<dbReference type="Proteomes" id="UP000228380">
    <property type="component" value="Unplaced"/>
</dbReference>
<accession>A0A8B7BHI2</accession>
<evidence type="ECO:0000313" key="3">
    <source>
        <dbReference type="Proteomes" id="UP000228380"/>
    </source>
</evidence>
<name>A0A8B7BHI2_PHODC</name>
<dbReference type="Pfam" id="PF05678">
    <property type="entry name" value="VQ"/>
    <property type="match status" value="1"/>
</dbReference>
<dbReference type="GeneID" id="103696867"/>
<feature type="domain" description="VQ" evidence="2">
    <location>
        <begin position="97"/>
        <end position="119"/>
    </location>
</feature>
<dbReference type="InterPro" id="IPR039609">
    <property type="entry name" value="VQ_15/22"/>
</dbReference>
<evidence type="ECO:0000256" key="1">
    <source>
        <dbReference type="SAM" id="MobiDB-lite"/>
    </source>
</evidence>
<dbReference type="OrthoDB" id="780868at2759"/>
<dbReference type="GO" id="GO:0006970">
    <property type="term" value="P:response to osmotic stress"/>
    <property type="evidence" value="ECO:0007669"/>
    <property type="project" value="TreeGrafter"/>
</dbReference>